<sequence length="263" mass="27262">MISAIVAASYPRTPITCAAASRTARRVRTARSCLTTDRPPYALVELLCPSAPVARGRGLVPHHKEPTKRYGPRIRDRHRITERGRRPMKIPLPVPRSTAGSGAPHTSSARPARSASPAEASVPTPVPGQVPFRTRMMAVAAALRTRMPGVRLSVASFRPGEAMGGAAVGAVAAEVSGRLTHGEFVQHPGGWRECAAAGADRVRRLGRDALPGPVALRSQGLAARCTWCRAVQLPAGAGMATGAAGSSVQTSASAASAHQAGSS</sequence>
<keyword evidence="4" id="KW-1185">Reference proteome</keyword>
<gene>
    <name evidence="3" type="ORF">FNZ23_19735</name>
</gene>
<organism evidence="3 4">
    <name type="scientific">Streptomyces benahoarensis</name>
    <dbReference type="NCBI Taxonomy" id="2595054"/>
    <lineage>
        <taxon>Bacteria</taxon>
        <taxon>Bacillati</taxon>
        <taxon>Actinomycetota</taxon>
        <taxon>Actinomycetes</taxon>
        <taxon>Kitasatosporales</taxon>
        <taxon>Streptomycetaceae</taxon>
        <taxon>Streptomyces</taxon>
    </lineage>
</organism>
<feature type="compositionally biased region" description="Low complexity" evidence="1">
    <location>
        <begin position="107"/>
        <end position="121"/>
    </location>
</feature>
<dbReference type="InterPro" id="IPR011032">
    <property type="entry name" value="GroES-like_sf"/>
</dbReference>
<dbReference type="Gene3D" id="3.90.180.10">
    <property type="entry name" value="Medium-chain alcohol dehydrogenases, catalytic domain"/>
    <property type="match status" value="1"/>
</dbReference>
<dbReference type="EMBL" id="VKLS01000272">
    <property type="protein sequence ID" value="TSB36457.1"/>
    <property type="molecule type" value="Genomic_DNA"/>
</dbReference>
<dbReference type="SUPFAM" id="SSF50129">
    <property type="entry name" value="GroES-like"/>
    <property type="match status" value="1"/>
</dbReference>
<dbReference type="AlphaFoldDB" id="A0A553Z4P7"/>
<evidence type="ECO:0000313" key="3">
    <source>
        <dbReference type="EMBL" id="TSB36457.1"/>
    </source>
</evidence>
<comment type="caution">
    <text evidence="3">The sequence shown here is derived from an EMBL/GenBank/DDBJ whole genome shotgun (WGS) entry which is preliminary data.</text>
</comment>
<dbReference type="Pfam" id="PF16884">
    <property type="entry name" value="ADH_N_2"/>
    <property type="match status" value="1"/>
</dbReference>
<evidence type="ECO:0000256" key="1">
    <source>
        <dbReference type="SAM" id="MobiDB-lite"/>
    </source>
</evidence>
<accession>A0A553Z4P7</accession>
<evidence type="ECO:0000259" key="2">
    <source>
        <dbReference type="Pfam" id="PF16884"/>
    </source>
</evidence>
<reference evidence="3 4" key="1">
    <citation type="submission" date="2019-07" db="EMBL/GenBank/DDBJ databases">
        <title>Draft genome for Streptomyces benahoarensis MZ03-48.</title>
        <authorList>
            <person name="Gonzalez-Pimentel J.L."/>
        </authorList>
    </citation>
    <scope>NUCLEOTIDE SEQUENCE [LARGE SCALE GENOMIC DNA]</scope>
    <source>
        <strain evidence="3 4">MZ03-48</strain>
    </source>
</reference>
<feature type="domain" description="Oxidoreductase N-terminal" evidence="2">
    <location>
        <begin position="118"/>
        <end position="202"/>
    </location>
</feature>
<feature type="region of interest" description="Disordered" evidence="1">
    <location>
        <begin position="82"/>
        <end position="129"/>
    </location>
</feature>
<dbReference type="Proteomes" id="UP000320888">
    <property type="component" value="Unassembled WGS sequence"/>
</dbReference>
<proteinExistence type="predicted"/>
<protein>
    <recommendedName>
        <fullName evidence="2">Oxidoreductase N-terminal domain-containing protein</fullName>
    </recommendedName>
</protein>
<dbReference type="InterPro" id="IPR041694">
    <property type="entry name" value="ADH_N_2"/>
</dbReference>
<dbReference type="RefSeq" id="WP_143943661.1">
    <property type="nucleotide sequence ID" value="NZ_VKLS01000272.1"/>
</dbReference>
<feature type="region of interest" description="Disordered" evidence="1">
    <location>
        <begin position="242"/>
        <end position="263"/>
    </location>
</feature>
<name>A0A553Z4P7_9ACTN</name>
<evidence type="ECO:0000313" key="4">
    <source>
        <dbReference type="Proteomes" id="UP000320888"/>
    </source>
</evidence>